<feature type="signal peptide" evidence="2">
    <location>
        <begin position="1"/>
        <end position="23"/>
    </location>
</feature>
<reference evidence="4 5" key="1">
    <citation type="submission" date="2023-09" db="EMBL/GenBank/DDBJ databases">
        <authorList>
            <person name="Wang M."/>
        </authorList>
    </citation>
    <scope>NUCLEOTIDE SEQUENCE [LARGE SCALE GENOMIC DNA]</scope>
    <source>
        <strain evidence="4">GT-2023</strain>
        <tissue evidence="4">Liver</tissue>
    </source>
</reference>
<evidence type="ECO:0000259" key="3">
    <source>
        <dbReference type="PROSITE" id="PS50835"/>
    </source>
</evidence>
<feature type="domain" description="Ig-like" evidence="3">
    <location>
        <begin position="129"/>
        <end position="215"/>
    </location>
</feature>
<organism evidence="4 5">
    <name type="scientific">Cirrhinus molitorella</name>
    <name type="common">mud carp</name>
    <dbReference type="NCBI Taxonomy" id="172907"/>
    <lineage>
        <taxon>Eukaryota</taxon>
        <taxon>Metazoa</taxon>
        <taxon>Chordata</taxon>
        <taxon>Craniata</taxon>
        <taxon>Vertebrata</taxon>
        <taxon>Euteleostomi</taxon>
        <taxon>Actinopterygii</taxon>
        <taxon>Neopterygii</taxon>
        <taxon>Teleostei</taxon>
        <taxon>Ostariophysi</taxon>
        <taxon>Cypriniformes</taxon>
        <taxon>Cyprinidae</taxon>
        <taxon>Labeoninae</taxon>
        <taxon>Labeonini</taxon>
        <taxon>Cirrhinus</taxon>
    </lineage>
</organism>
<protein>
    <recommendedName>
        <fullName evidence="3">Ig-like domain-containing protein</fullName>
    </recommendedName>
</protein>
<feature type="chain" id="PRO_5047090174" description="Ig-like domain-containing protein" evidence="2">
    <location>
        <begin position="24"/>
        <end position="227"/>
    </location>
</feature>
<comment type="caution">
    <text evidence="4">The sequence shown here is derived from an EMBL/GenBank/DDBJ whole genome shotgun (WGS) entry which is preliminary data.</text>
</comment>
<dbReference type="InterPro" id="IPR003599">
    <property type="entry name" value="Ig_sub"/>
</dbReference>
<name>A0ABR3NQ58_9TELE</name>
<dbReference type="InterPro" id="IPR013098">
    <property type="entry name" value="Ig_I-set"/>
</dbReference>
<dbReference type="InterPro" id="IPR013783">
    <property type="entry name" value="Ig-like_fold"/>
</dbReference>
<evidence type="ECO:0000313" key="5">
    <source>
        <dbReference type="Proteomes" id="UP001558613"/>
    </source>
</evidence>
<accession>A0ABR3NQ58</accession>
<dbReference type="Gene3D" id="2.60.40.10">
    <property type="entry name" value="Immunoglobulins"/>
    <property type="match status" value="2"/>
</dbReference>
<keyword evidence="5" id="KW-1185">Reference proteome</keyword>
<evidence type="ECO:0000256" key="2">
    <source>
        <dbReference type="SAM" id="SignalP"/>
    </source>
</evidence>
<feature type="non-terminal residue" evidence="4">
    <location>
        <position position="227"/>
    </location>
</feature>
<dbReference type="EMBL" id="JAYMGO010000003">
    <property type="protein sequence ID" value="KAL1279164.1"/>
    <property type="molecule type" value="Genomic_DNA"/>
</dbReference>
<evidence type="ECO:0000313" key="4">
    <source>
        <dbReference type="EMBL" id="KAL1279164.1"/>
    </source>
</evidence>
<dbReference type="Pfam" id="PF13927">
    <property type="entry name" value="Ig_3"/>
    <property type="match status" value="1"/>
</dbReference>
<keyword evidence="1" id="KW-0393">Immunoglobulin domain</keyword>
<dbReference type="Pfam" id="PF07679">
    <property type="entry name" value="I-set"/>
    <property type="match status" value="1"/>
</dbReference>
<dbReference type="PROSITE" id="PS50835">
    <property type="entry name" value="IG_LIKE"/>
    <property type="match status" value="2"/>
</dbReference>
<dbReference type="PANTHER" id="PTHR10075:SF103">
    <property type="entry name" value="ROUNDABOUT HOMOLOG 4"/>
    <property type="match status" value="1"/>
</dbReference>
<dbReference type="PANTHER" id="PTHR10075">
    <property type="entry name" value="BASIGIN RELATED"/>
    <property type="match status" value="1"/>
</dbReference>
<dbReference type="SMART" id="SM00409">
    <property type="entry name" value="IG"/>
    <property type="match status" value="2"/>
</dbReference>
<dbReference type="Proteomes" id="UP001558613">
    <property type="component" value="Unassembled WGS sequence"/>
</dbReference>
<gene>
    <name evidence="4" type="ORF">QQF64_025837</name>
</gene>
<dbReference type="InterPro" id="IPR003598">
    <property type="entry name" value="Ig_sub2"/>
</dbReference>
<dbReference type="SMART" id="SM00408">
    <property type="entry name" value="IGc2"/>
    <property type="match status" value="2"/>
</dbReference>
<dbReference type="InterPro" id="IPR036179">
    <property type="entry name" value="Ig-like_dom_sf"/>
</dbReference>
<dbReference type="SUPFAM" id="SSF48726">
    <property type="entry name" value="Immunoglobulin"/>
    <property type="match status" value="2"/>
</dbReference>
<feature type="domain" description="Ig-like" evidence="3">
    <location>
        <begin position="27"/>
        <end position="117"/>
    </location>
</feature>
<evidence type="ECO:0000256" key="1">
    <source>
        <dbReference type="ARBA" id="ARBA00023319"/>
    </source>
</evidence>
<sequence>MIPAGHLPILLSMSALLLTGSLALSPPKFTKVPKDIISTSGGVASFVCQATGDPKPRVTWNKNGKSMSSQRIEKIEFDGGAGVVLRILPLRAPQDEDIYGCVAENSEGKVSVQAKLSIISEDLLPAGFPKIEKNPQLKVVSRTCTATMTCTVSGNPHPEITWFKNFVPIDPSTSNGRIKQLRSGALQIDNAEDSDEGKYECMASNVEGVRHSSYSRLYVRDPRVYPE</sequence>
<keyword evidence="2" id="KW-0732">Signal</keyword>
<dbReference type="InterPro" id="IPR007110">
    <property type="entry name" value="Ig-like_dom"/>
</dbReference>
<proteinExistence type="predicted"/>